<comment type="subcellular location">
    <subcellularLocation>
        <location evidence="1 8">Membrane</location>
        <topology evidence="1 8">Multi-pass membrane protein</topology>
    </subcellularLocation>
</comment>
<dbReference type="KEGG" id="mcha:111016190"/>
<protein>
    <recommendedName>
        <fullName evidence="8">MLO-like protein</fullName>
    </recommendedName>
</protein>
<sequence length="567" mass="64096">MAAAAVDPSSLQFTSTWAVAAVCFVFISLSLFLEHLIHLLSSWLKRNRKTALFEAVEKLKSVLMLLGFMSLTLTVTQQPVSKICIPNSVAYTMLPCQRELQIKANKNLMMMEQLRSSSSSSNRSFSWLPEEFVSLAAAEGGGSGSSSSSSDHCGAKGKASLISQAGMNQLNNFIFVLAVMQILYSVLTMALGKAKEIILLNPNRFRFTRQTTFGRRHINSCATTSPLLLWTKCFFRQFFRSVAKVDYLTLRHGFISTHLPANTSFNFQKYIERSLHDDFKVVVGISPFMWIIVVIFILVDVHGWNAYLWVSFLPLIIVLALGTKLEVIVARLALELQDKTVVVKGAPMVKPSDDLFWFNHPKFVLTLLHFTLFMNAFELSFFIWVTLQYGIGSCYHEKLWVIIIRVVLAITVQVLCSYITLPLYALVTQMGSQFKAAALEEHTAKAIKKWHKDVKQKRKKHHHHHEHDDSQHQEGSSRSGAERQSSTVFESSSRTLSFQELSSHHRTPTFSELNSFGIESGEIVEEHTETMVKKNNDSSIVSGKLMEIKVEENSETQTAQTERRRIS</sequence>
<feature type="compositionally biased region" description="Basic residues" evidence="9">
    <location>
        <begin position="455"/>
        <end position="465"/>
    </location>
</feature>
<feature type="compositionally biased region" description="Polar residues" evidence="9">
    <location>
        <begin position="474"/>
        <end position="493"/>
    </location>
</feature>
<keyword evidence="8" id="KW-0112">Calmodulin-binding</keyword>
<name>A0A6J1D090_MOMCH</name>
<dbReference type="PANTHER" id="PTHR31942">
    <property type="entry name" value="MLO-LIKE PROTEIN 1"/>
    <property type="match status" value="1"/>
</dbReference>
<gene>
    <name evidence="12" type="primary">LOC111016190</name>
    <name evidence="8" type="synonym">MLO</name>
</gene>
<evidence type="ECO:0000256" key="10">
    <source>
        <dbReference type="SAM" id="Phobius"/>
    </source>
</evidence>
<evidence type="ECO:0000256" key="8">
    <source>
        <dbReference type="RuleBase" id="RU280816"/>
    </source>
</evidence>
<dbReference type="AlphaFoldDB" id="A0A6J1D090"/>
<evidence type="ECO:0000256" key="7">
    <source>
        <dbReference type="ARBA" id="ARBA00023265"/>
    </source>
</evidence>
<keyword evidence="3 8" id="KW-0812">Transmembrane</keyword>
<dbReference type="GO" id="GO:0006952">
    <property type="term" value="P:defense response"/>
    <property type="evidence" value="ECO:0007669"/>
    <property type="project" value="UniProtKB-KW"/>
</dbReference>
<comment type="function">
    <text evidence="8">May be involved in modulation of pathogen defense and leaf cell death.</text>
</comment>
<evidence type="ECO:0000256" key="3">
    <source>
        <dbReference type="ARBA" id="ARBA00022692"/>
    </source>
</evidence>
<evidence type="ECO:0000256" key="2">
    <source>
        <dbReference type="ARBA" id="ARBA00006574"/>
    </source>
</evidence>
<evidence type="ECO:0000256" key="9">
    <source>
        <dbReference type="SAM" id="MobiDB-lite"/>
    </source>
</evidence>
<dbReference type="PANTHER" id="PTHR31942:SF89">
    <property type="entry name" value="MLO-LIKE PROTEIN 3"/>
    <property type="match status" value="1"/>
</dbReference>
<evidence type="ECO:0000313" key="11">
    <source>
        <dbReference type="Proteomes" id="UP000504603"/>
    </source>
</evidence>
<feature type="transmembrane region" description="Helical" evidence="10">
    <location>
        <begin position="17"/>
        <end position="40"/>
    </location>
</feature>
<dbReference type="GO" id="GO:0016020">
    <property type="term" value="C:membrane"/>
    <property type="evidence" value="ECO:0007669"/>
    <property type="project" value="UniProtKB-SubCell"/>
</dbReference>
<evidence type="ECO:0000256" key="1">
    <source>
        <dbReference type="ARBA" id="ARBA00004141"/>
    </source>
</evidence>
<dbReference type="GO" id="GO:0005516">
    <property type="term" value="F:calmodulin binding"/>
    <property type="evidence" value="ECO:0007669"/>
    <property type="project" value="UniProtKB-KW"/>
</dbReference>
<keyword evidence="4 8" id="KW-0611">Plant defense</keyword>
<feature type="region of interest" description="Disordered" evidence="9">
    <location>
        <begin position="455"/>
        <end position="493"/>
    </location>
</feature>
<feature type="transmembrane region" description="Helical" evidence="10">
    <location>
        <begin position="399"/>
        <end position="427"/>
    </location>
</feature>
<dbReference type="Proteomes" id="UP000504603">
    <property type="component" value="Unplaced"/>
</dbReference>
<dbReference type="OrthoDB" id="1388414at2759"/>
<organism evidence="11 12">
    <name type="scientific">Momordica charantia</name>
    <name type="common">Bitter gourd</name>
    <name type="synonym">Balsam pear</name>
    <dbReference type="NCBI Taxonomy" id="3673"/>
    <lineage>
        <taxon>Eukaryota</taxon>
        <taxon>Viridiplantae</taxon>
        <taxon>Streptophyta</taxon>
        <taxon>Embryophyta</taxon>
        <taxon>Tracheophyta</taxon>
        <taxon>Spermatophyta</taxon>
        <taxon>Magnoliopsida</taxon>
        <taxon>eudicotyledons</taxon>
        <taxon>Gunneridae</taxon>
        <taxon>Pentapetalae</taxon>
        <taxon>rosids</taxon>
        <taxon>fabids</taxon>
        <taxon>Cucurbitales</taxon>
        <taxon>Cucurbitaceae</taxon>
        <taxon>Momordiceae</taxon>
        <taxon>Momordica</taxon>
    </lineage>
</organism>
<feature type="transmembrane region" description="Helical" evidence="10">
    <location>
        <begin position="304"/>
        <end position="322"/>
    </location>
</feature>
<dbReference type="RefSeq" id="XP_022147179.1">
    <property type="nucleotide sequence ID" value="XM_022291487.1"/>
</dbReference>
<proteinExistence type="inferred from homology"/>
<dbReference type="GeneID" id="111016190"/>
<dbReference type="Pfam" id="PF03094">
    <property type="entry name" value="Mlo"/>
    <property type="match status" value="1"/>
</dbReference>
<feature type="transmembrane region" description="Helical" evidence="10">
    <location>
        <begin position="363"/>
        <end position="387"/>
    </location>
</feature>
<dbReference type="InterPro" id="IPR004326">
    <property type="entry name" value="Mlo"/>
</dbReference>
<feature type="transmembrane region" description="Helical" evidence="10">
    <location>
        <begin position="173"/>
        <end position="192"/>
    </location>
</feature>
<evidence type="ECO:0000256" key="6">
    <source>
        <dbReference type="ARBA" id="ARBA00023136"/>
    </source>
</evidence>
<comment type="domain">
    <text evidence="8">The C-terminus contains a calmodulin-binding domain, which binds calmodulin in a calcium-dependent fashion.</text>
</comment>
<feature type="transmembrane region" description="Helical" evidence="10">
    <location>
        <begin position="279"/>
        <end position="298"/>
    </location>
</feature>
<keyword evidence="11" id="KW-1185">Reference proteome</keyword>
<reference evidence="12" key="1">
    <citation type="submission" date="2025-08" db="UniProtKB">
        <authorList>
            <consortium name="RefSeq"/>
        </authorList>
    </citation>
    <scope>IDENTIFICATION</scope>
    <source>
        <strain evidence="12">OHB3-1</strain>
    </source>
</reference>
<keyword evidence="7 8" id="KW-0568">Pathogenesis-related protein</keyword>
<comment type="similarity">
    <text evidence="2 8">Belongs to the MLO family.</text>
</comment>
<evidence type="ECO:0000256" key="4">
    <source>
        <dbReference type="ARBA" id="ARBA00022821"/>
    </source>
</evidence>
<keyword evidence="5 8" id="KW-1133">Transmembrane helix</keyword>
<evidence type="ECO:0000256" key="5">
    <source>
        <dbReference type="ARBA" id="ARBA00022989"/>
    </source>
</evidence>
<accession>A0A6J1D090</accession>
<keyword evidence="6 8" id="KW-0472">Membrane</keyword>
<evidence type="ECO:0000313" key="12">
    <source>
        <dbReference type="RefSeq" id="XP_022147179.1"/>
    </source>
</evidence>